<dbReference type="AlphaFoldDB" id="A0A423WSZ3"/>
<dbReference type="Proteomes" id="UP000283895">
    <property type="component" value="Unassembled WGS sequence"/>
</dbReference>
<name>A0A423WSZ3_9PEZI</name>
<gene>
    <name evidence="1" type="ORF">VMCG_04252</name>
</gene>
<protein>
    <submittedName>
        <fullName evidence="1">Uncharacterized protein</fullName>
    </submittedName>
</protein>
<organism evidence="1 2">
    <name type="scientific">Cytospora schulzeri</name>
    <dbReference type="NCBI Taxonomy" id="448051"/>
    <lineage>
        <taxon>Eukaryota</taxon>
        <taxon>Fungi</taxon>
        <taxon>Dikarya</taxon>
        <taxon>Ascomycota</taxon>
        <taxon>Pezizomycotina</taxon>
        <taxon>Sordariomycetes</taxon>
        <taxon>Sordariomycetidae</taxon>
        <taxon>Diaporthales</taxon>
        <taxon>Cytosporaceae</taxon>
        <taxon>Cytospora</taxon>
    </lineage>
</organism>
<proteinExistence type="predicted"/>
<evidence type="ECO:0000313" key="1">
    <source>
        <dbReference type="EMBL" id="ROW06620.1"/>
    </source>
</evidence>
<dbReference type="OrthoDB" id="3526284at2759"/>
<reference evidence="1 2" key="1">
    <citation type="submission" date="2015-09" db="EMBL/GenBank/DDBJ databases">
        <title>Host preference determinants of Valsa canker pathogens revealed by comparative genomics.</title>
        <authorList>
            <person name="Yin Z."/>
            <person name="Huang L."/>
        </authorList>
    </citation>
    <scope>NUCLEOTIDE SEQUENCE [LARGE SCALE GENOMIC DNA]</scope>
    <source>
        <strain evidence="1 2">03-1</strain>
    </source>
</reference>
<comment type="caution">
    <text evidence="1">The sequence shown here is derived from an EMBL/GenBank/DDBJ whole genome shotgun (WGS) entry which is preliminary data.</text>
</comment>
<keyword evidence="2" id="KW-1185">Reference proteome</keyword>
<sequence>MAQAKGEIRKRHLVRDVYCGPQPPSYMEATTSGSPTTPKHFEPHSGQASIELLLNQYPLQVRRALQDQLSQQMDDENLLVEHMGPCIADFFHNTPASILSQTTPQGALSAELILLPMDGAPATQGWTLSDLDQRKIAAHVRVAEVTAPGKDIADSPDQKHPGGDGEDLMWWHDEGLAGRLASRIRSYLPEARNAGDTDNHAGPMKTSVQAEEVTLRRETDMGLWESSSGWAIILRLSMRI</sequence>
<accession>A0A423WSZ3</accession>
<evidence type="ECO:0000313" key="2">
    <source>
        <dbReference type="Proteomes" id="UP000283895"/>
    </source>
</evidence>
<dbReference type="EMBL" id="LKEA01000010">
    <property type="protein sequence ID" value="ROW06620.1"/>
    <property type="molecule type" value="Genomic_DNA"/>
</dbReference>